<dbReference type="InterPro" id="IPR001119">
    <property type="entry name" value="SLH_dom"/>
</dbReference>
<evidence type="ECO:0000313" key="4">
    <source>
        <dbReference type="EMBL" id="MBD7985808.1"/>
    </source>
</evidence>
<feature type="chain" id="PRO_5045086219" evidence="2">
    <location>
        <begin position="37"/>
        <end position="435"/>
    </location>
</feature>
<feature type="region of interest" description="Disordered" evidence="1">
    <location>
        <begin position="318"/>
        <end position="435"/>
    </location>
</feature>
<dbReference type="PROSITE" id="PS51272">
    <property type="entry name" value="SLH"/>
    <property type="match status" value="1"/>
</dbReference>
<gene>
    <name evidence="4" type="ORF">H9649_14555</name>
</gene>
<dbReference type="PANTHER" id="PTHR43308:SF5">
    <property type="entry name" value="S-LAYER PROTEIN _ PEPTIDOGLYCAN ENDO-BETA-N-ACETYLGLUCOSAMINIDASE"/>
    <property type="match status" value="1"/>
</dbReference>
<organism evidence="4 5">
    <name type="scientific">Sporosarcina quadrami</name>
    <dbReference type="NCBI Taxonomy" id="2762234"/>
    <lineage>
        <taxon>Bacteria</taxon>
        <taxon>Bacillati</taxon>
        <taxon>Bacillota</taxon>
        <taxon>Bacilli</taxon>
        <taxon>Bacillales</taxon>
        <taxon>Caryophanaceae</taxon>
        <taxon>Sporosarcina</taxon>
    </lineage>
</organism>
<feature type="signal peptide" evidence="2">
    <location>
        <begin position="1"/>
        <end position="36"/>
    </location>
</feature>
<feature type="compositionally biased region" description="Polar residues" evidence="1">
    <location>
        <begin position="402"/>
        <end position="419"/>
    </location>
</feature>
<feature type="compositionally biased region" description="Basic and acidic residues" evidence="1">
    <location>
        <begin position="364"/>
        <end position="401"/>
    </location>
</feature>
<keyword evidence="2" id="KW-0732">Signal</keyword>
<dbReference type="EMBL" id="JACSQN010000015">
    <property type="protein sequence ID" value="MBD7985808.1"/>
    <property type="molecule type" value="Genomic_DNA"/>
</dbReference>
<accession>A0ABR8UCP0</accession>
<evidence type="ECO:0000256" key="2">
    <source>
        <dbReference type="SAM" id="SignalP"/>
    </source>
</evidence>
<feature type="domain" description="SLH" evidence="3">
    <location>
        <begin position="48"/>
        <end position="111"/>
    </location>
</feature>
<evidence type="ECO:0000256" key="1">
    <source>
        <dbReference type="SAM" id="MobiDB-lite"/>
    </source>
</evidence>
<dbReference type="Pfam" id="PF00395">
    <property type="entry name" value="SLH"/>
    <property type="match status" value="1"/>
</dbReference>
<feature type="compositionally biased region" description="Basic and acidic residues" evidence="1">
    <location>
        <begin position="318"/>
        <end position="357"/>
    </location>
</feature>
<comment type="caution">
    <text evidence="4">The sequence shown here is derived from an EMBL/GenBank/DDBJ whole genome shotgun (WGS) entry which is preliminary data.</text>
</comment>
<dbReference type="InterPro" id="IPR051465">
    <property type="entry name" value="Cell_Envelope_Struct_Comp"/>
</dbReference>
<sequence length="435" mass="48129">MRKSISKQATSIVSKVVLSGLLVTTVVGSTTTLASAAESSSTNQVEVKASNFKDIRPGYWAAESIEWASEIGLIKGFPDGTFKPNDVLTEEQFTTMLTRFFKELQDEVDTSANNDAKRWADQKYEGLAHFKVPLLGYDDKDFRKNPVNRGLIAQVFAYLQADTSDLEEAVTYLFDKGVTKGSNPKGETLVEKFGATDSLTRAHAVAFFKRISESGNVTVHTEVIADKVVVDKDPVAAAAELEMAKKEAMLKVDAIAIPDHKELQVKKQELIKEKKEIAKKMGVEISELSKAIGEAKRAGEFEKVNELLLKKKELVQDKKQQNKDFGKEMADKGKAIGEAKRAGNEKEAQKLIDEKKQIGQQKADQNKEYGKEMADKGKAIGEAKRAGNEEEAQKLIDEKKQMGQQKSDQNREYGQQQSEAGKAIGEAKRAQYGKK</sequence>
<proteinExistence type="predicted"/>
<dbReference type="PANTHER" id="PTHR43308">
    <property type="entry name" value="OUTER MEMBRANE PROTEIN ALPHA-RELATED"/>
    <property type="match status" value="1"/>
</dbReference>
<protein>
    <submittedName>
        <fullName evidence="4">S-layer homology domain-containing protein</fullName>
    </submittedName>
</protein>
<dbReference type="Proteomes" id="UP000626786">
    <property type="component" value="Unassembled WGS sequence"/>
</dbReference>
<evidence type="ECO:0000259" key="3">
    <source>
        <dbReference type="PROSITE" id="PS51272"/>
    </source>
</evidence>
<dbReference type="RefSeq" id="WP_191695633.1">
    <property type="nucleotide sequence ID" value="NZ_JACSQN010000015.1"/>
</dbReference>
<reference evidence="4 5" key="1">
    <citation type="submission" date="2020-08" db="EMBL/GenBank/DDBJ databases">
        <title>A Genomic Blueprint of the Chicken Gut Microbiome.</title>
        <authorList>
            <person name="Gilroy R."/>
            <person name="Ravi A."/>
            <person name="Getino M."/>
            <person name="Pursley I."/>
            <person name="Horton D.L."/>
            <person name="Alikhan N.-F."/>
            <person name="Baker D."/>
            <person name="Gharbi K."/>
            <person name="Hall N."/>
            <person name="Watson M."/>
            <person name="Adriaenssens E.M."/>
            <person name="Foster-Nyarko E."/>
            <person name="Jarju S."/>
            <person name="Secka A."/>
            <person name="Antonio M."/>
            <person name="Oren A."/>
            <person name="Chaudhuri R."/>
            <person name="La Ragione R.M."/>
            <person name="Hildebrand F."/>
            <person name="Pallen M.J."/>
        </authorList>
    </citation>
    <scope>NUCLEOTIDE SEQUENCE [LARGE SCALE GENOMIC DNA]</scope>
    <source>
        <strain evidence="4 5">Sa2YVA2</strain>
    </source>
</reference>
<keyword evidence="5" id="KW-1185">Reference proteome</keyword>
<evidence type="ECO:0000313" key="5">
    <source>
        <dbReference type="Proteomes" id="UP000626786"/>
    </source>
</evidence>
<name>A0ABR8UCP0_9BACL</name>